<dbReference type="EMBL" id="CAUYUJ010002837">
    <property type="protein sequence ID" value="CAK0802608.1"/>
    <property type="molecule type" value="Genomic_DNA"/>
</dbReference>
<name>A0ABN9QCH5_9DINO</name>
<comment type="caution">
    <text evidence="1">The sequence shown here is derived from an EMBL/GenBank/DDBJ whole genome shotgun (WGS) entry which is preliminary data.</text>
</comment>
<organism evidence="1 2">
    <name type="scientific">Prorocentrum cordatum</name>
    <dbReference type="NCBI Taxonomy" id="2364126"/>
    <lineage>
        <taxon>Eukaryota</taxon>
        <taxon>Sar</taxon>
        <taxon>Alveolata</taxon>
        <taxon>Dinophyceae</taxon>
        <taxon>Prorocentrales</taxon>
        <taxon>Prorocentraceae</taxon>
        <taxon>Prorocentrum</taxon>
    </lineage>
</organism>
<keyword evidence="2" id="KW-1185">Reference proteome</keyword>
<accession>A0ABN9QCH5</accession>
<evidence type="ECO:0000313" key="1">
    <source>
        <dbReference type="EMBL" id="CAK0802608.1"/>
    </source>
</evidence>
<dbReference type="Proteomes" id="UP001189429">
    <property type="component" value="Unassembled WGS sequence"/>
</dbReference>
<sequence length="385" mass="42306">MALLVAGMMLHGILPRAWRLAFGDWNSPQHAVDGALDDYAKMGGSIKVLAGAANNPALNCMAACSAFMFRPVTTTIATLARHFYWHDAETFGLFLKIAHGVILLLSRCIWRRVRCRCFQWPFRLARLADPDPTVRRSRAEDLHARSECCFDKGMGMKIRTFALNAAGLVENGAALAAVSMWSDSALACNVIQERASALIRRSSALRRNVERLISNGFLAAILPEHLRAGGSDVRAVARGKLIEMGAPIQCAAKKQGRAARAKASDRQLSFPAWANSQTKGARFGSRAEYRAKMAELKAEWAENGPRGVASRRRPRGRLARTCEDRIGGVLMDLSSKDEPIRTDSLAAEVRRATSRDADDARPIGLTENLDPVRQKFLSDAYVKDS</sequence>
<gene>
    <name evidence="1" type="ORF">PCOR1329_LOCUS10067</name>
</gene>
<protein>
    <submittedName>
        <fullName evidence="1">Uncharacterized protein</fullName>
    </submittedName>
</protein>
<feature type="non-terminal residue" evidence="1">
    <location>
        <position position="385"/>
    </location>
</feature>
<proteinExistence type="predicted"/>
<reference evidence="1" key="1">
    <citation type="submission" date="2023-10" db="EMBL/GenBank/DDBJ databases">
        <authorList>
            <person name="Chen Y."/>
            <person name="Shah S."/>
            <person name="Dougan E. K."/>
            <person name="Thang M."/>
            <person name="Chan C."/>
        </authorList>
    </citation>
    <scope>NUCLEOTIDE SEQUENCE [LARGE SCALE GENOMIC DNA]</scope>
</reference>
<evidence type="ECO:0000313" key="2">
    <source>
        <dbReference type="Proteomes" id="UP001189429"/>
    </source>
</evidence>